<name>A0A929FA53_LEPEC</name>
<evidence type="ECO:0000256" key="2">
    <source>
        <dbReference type="SAM" id="Phobius"/>
    </source>
</evidence>
<feature type="region of interest" description="Disordered" evidence="1">
    <location>
        <begin position="51"/>
        <end position="101"/>
    </location>
</feature>
<sequence>MQFWAVGVVCLYVGIGLFNWVTGLHWLAEFSLPMSILGGIGLAIASNANSPRLPAASPSTDSLDDATPPDSAGPPPQTVKAASQSIPESSISFTIHKNVRP</sequence>
<feature type="transmembrane region" description="Helical" evidence="2">
    <location>
        <begin position="6"/>
        <end position="27"/>
    </location>
</feature>
<reference evidence="3" key="1">
    <citation type="submission" date="2020-10" db="EMBL/GenBank/DDBJ databases">
        <authorList>
            <person name="Castelo-Branco R."/>
            <person name="Eusebio N."/>
            <person name="Adriana R."/>
            <person name="Vieira A."/>
            <person name="Brugerolle De Fraissinette N."/>
            <person name="Rezende De Castro R."/>
            <person name="Schneider M.P."/>
            <person name="Vasconcelos V."/>
            <person name="Leao P.N."/>
        </authorList>
    </citation>
    <scope>NUCLEOTIDE SEQUENCE</scope>
    <source>
        <strain evidence="3">LEGE 11479</strain>
    </source>
</reference>
<dbReference type="Proteomes" id="UP000615026">
    <property type="component" value="Unassembled WGS sequence"/>
</dbReference>
<keyword evidence="4" id="KW-1185">Reference proteome</keyword>
<evidence type="ECO:0000256" key="1">
    <source>
        <dbReference type="SAM" id="MobiDB-lite"/>
    </source>
</evidence>
<evidence type="ECO:0000313" key="4">
    <source>
        <dbReference type="Proteomes" id="UP000615026"/>
    </source>
</evidence>
<accession>A0A929FA53</accession>
<dbReference type="AlphaFoldDB" id="A0A929FA53"/>
<feature type="compositionally biased region" description="Polar residues" evidence="1">
    <location>
        <begin position="80"/>
        <end position="95"/>
    </location>
</feature>
<organism evidence="3 4">
    <name type="scientific">Leptolyngbya cf. ectocarpi LEGE 11479</name>
    <dbReference type="NCBI Taxonomy" id="1828722"/>
    <lineage>
        <taxon>Bacteria</taxon>
        <taxon>Bacillati</taxon>
        <taxon>Cyanobacteriota</taxon>
        <taxon>Cyanophyceae</taxon>
        <taxon>Leptolyngbyales</taxon>
        <taxon>Leptolyngbyaceae</taxon>
        <taxon>Leptolyngbya group</taxon>
        <taxon>Leptolyngbya</taxon>
    </lineage>
</organism>
<protein>
    <submittedName>
        <fullName evidence="3">Uncharacterized protein</fullName>
    </submittedName>
</protein>
<evidence type="ECO:0000313" key="3">
    <source>
        <dbReference type="EMBL" id="MBE9068212.1"/>
    </source>
</evidence>
<dbReference type="EMBL" id="JADEXP010000149">
    <property type="protein sequence ID" value="MBE9068212.1"/>
    <property type="molecule type" value="Genomic_DNA"/>
</dbReference>
<keyword evidence="2" id="KW-0812">Transmembrane</keyword>
<proteinExistence type="predicted"/>
<keyword evidence="2" id="KW-1133">Transmembrane helix</keyword>
<dbReference type="RefSeq" id="WP_193994161.1">
    <property type="nucleotide sequence ID" value="NZ_JADEXP010000149.1"/>
</dbReference>
<keyword evidence="2" id="KW-0472">Membrane</keyword>
<gene>
    <name evidence="3" type="ORF">IQ260_16295</name>
</gene>
<comment type="caution">
    <text evidence="3">The sequence shown here is derived from an EMBL/GenBank/DDBJ whole genome shotgun (WGS) entry which is preliminary data.</text>
</comment>